<dbReference type="SUPFAM" id="SSF53681">
    <property type="entry name" value="Aspartate/glutamate racemase"/>
    <property type="match status" value="1"/>
</dbReference>
<dbReference type="Pfam" id="PF01177">
    <property type="entry name" value="Asp_Glu_race"/>
    <property type="match status" value="1"/>
</dbReference>
<evidence type="ECO:0000313" key="1">
    <source>
        <dbReference type="EMBL" id="KKS14088.1"/>
    </source>
</evidence>
<dbReference type="InterPro" id="IPR001920">
    <property type="entry name" value="Asp/Glu_race"/>
</dbReference>
<dbReference type="Proteomes" id="UP000034753">
    <property type="component" value="Unassembled WGS sequence"/>
</dbReference>
<gene>
    <name evidence="1" type="ORF">UU67_C0008G0020</name>
</gene>
<dbReference type="AlphaFoldDB" id="A0A0G0ZM97"/>
<dbReference type="PROSITE" id="PS00924">
    <property type="entry name" value="ASP_GLU_RACEMASE_2"/>
    <property type="match status" value="1"/>
</dbReference>
<organism evidence="1 2">
    <name type="scientific">Candidatus Daviesbacteria bacterium GW2011_GWB1_41_5</name>
    <dbReference type="NCBI Taxonomy" id="1618429"/>
    <lineage>
        <taxon>Bacteria</taxon>
        <taxon>Candidatus Daviesiibacteriota</taxon>
    </lineage>
</organism>
<comment type="caution">
    <text evidence="1">The sequence shown here is derived from an EMBL/GenBank/DDBJ whole genome shotgun (WGS) entry which is preliminary data.</text>
</comment>
<reference evidence="1 2" key="1">
    <citation type="journal article" date="2015" name="Nature">
        <title>rRNA introns, odd ribosomes, and small enigmatic genomes across a large radiation of phyla.</title>
        <authorList>
            <person name="Brown C.T."/>
            <person name="Hug L.A."/>
            <person name="Thomas B.C."/>
            <person name="Sharon I."/>
            <person name="Castelle C.J."/>
            <person name="Singh A."/>
            <person name="Wilkins M.J."/>
            <person name="Williams K.H."/>
            <person name="Banfield J.F."/>
        </authorList>
    </citation>
    <scope>NUCLEOTIDE SEQUENCE [LARGE SCALE GENOMIC DNA]</scope>
</reference>
<name>A0A0G0ZM97_9BACT</name>
<dbReference type="Gene3D" id="3.40.50.1860">
    <property type="match status" value="1"/>
</dbReference>
<accession>A0A0G0ZM97</accession>
<evidence type="ECO:0000313" key="2">
    <source>
        <dbReference type="Proteomes" id="UP000034753"/>
    </source>
</evidence>
<dbReference type="EMBL" id="LCBN01000008">
    <property type="protein sequence ID" value="KKS14088.1"/>
    <property type="molecule type" value="Genomic_DNA"/>
</dbReference>
<dbReference type="InterPro" id="IPR033134">
    <property type="entry name" value="Asp/Glu_racemase_AS_2"/>
</dbReference>
<sequence length="80" mass="8882">MKPSKVQLKNLEVVIRNIIAGKAGGKDRIMLVEIAKSLQKRGAEGIILGCTELPLIFPKRFEIPVFDSLEILARALLNRV</sequence>
<protein>
    <submittedName>
        <fullName evidence="1">Aspartate racemase</fullName>
    </submittedName>
</protein>
<dbReference type="GO" id="GO:0047661">
    <property type="term" value="F:amino-acid racemase activity"/>
    <property type="evidence" value="ECO:0007669"/>
    <property type="project" value="InterPro"/>
</dbReference>
<proteinExistence type="predicted"/>
<dbReference type="InterPro" id="IPR015942">
    <property type="entry name" value="Asp/Glu/hydantoin_racemase"/>
</dbReference>